<evidence type="ECO:0000259" key="7">
    <source>
        <dbReference type="PROSITE" id="PS50056"/>
    </source>
</evidence>
<name>A0A817YI96_9BILA</name>
<dbReference type="Proteomes" id="UP000663869">
    <property type="component" value="Unassembled WGS sequence"/>
</dbReference>
<feature type="domain" description="Tyrosine-protein phosphatase" evidence="6">
    <location>
        <begin position="591"/>
        <end position="859"/>
    </location>
</feature>
<dbReference type="PRINTS" id="PR00700">
    <property type="entry name" value="PRTYPHPHTASE"/>
</dbReference>
<dbReference type="PROSITE" id="PS50055">
    <property type="entry name" value="TYR_PHOSPHATASE_PTP"/>
    <property type="match status" value="2"/>
</dbReference>
<dbReference type="FunFam" id="3.90.190.10:FF:000102">
    <property type="entry name" value="Receptor-type tyrosine-protein phosphatase"/>
    <property type="match status" value="1"/>
</dbReference>
<dbReference type="SMART" id="SM00404">
    <property type="entry name" value="PTPc_motif"/>
    <property type="match status" value="2"/>
</dbReference>
<dbReference type="InterPro" id="IPR000387">
    <property type="entry name" value="Tyr_Pase_dom"/>
</dbReference>
<accession>A0A817YI96</accession>
<feature type="domain" description="Tyrosine-protein phosphatase" evidence="6">
    <location>
        <begin position="276"/>
        <end position="563"/>
    </location>
</feature>
<comment type="caution">
    <text evidence="8">The sequence shown here is derived from an EMBL/GenBank/DDBJ whole genome shotgun (WGS) entry which is preliminary data.</text>
</comment>
<evidence type="ECO:0000256" key="3">
    <source>
        <dbReference type="ARBA" id="ARBA00022912"/>
    </source>
</evidence>
<proteinExistence type="predicted"/>
<evidence type="ECO:0000256" key="5">
    <source>
        <dbReference type="SAM" id="Phobius"/>
    </source>
</evidence>
<dbReference type="Pfam" id="PF00102">
    <property type="entry name" value="Y_phosphatase"/>
    <property type="match status" value="2"/>
</dbReference>
<keyword evidence="2" id="KW-0378">Hydrolase</keyword>
<feature type="domain" description="Tyrosine specific protein phosphatases" evidence="7">
    <location>
        <begin position="777"/>
        <end position="850"/>
    </location>
</feature>
<dbReference type="AlphaFoldDB" id="A0A817YI96"/>
<keyword evidence="3" id="KW-0904">Protein phosphatase</keyword>
<dbReference type="SUPFAM" id="SSF52799">
    <property type="entry name" value="(Phosphotyrosine protein) phosphatases II"/>
    <property type="match status" value="2"/>
</dbReference>
<gene>
    <name evidence="8" type="ORF">FME351_LOCUS7223</name>
</gene>
<protein>
    <recommendedName>
        <fullName evidence="1">protein-tyrosine-phosphatase</fullName>
        <ecNumber evidence="1">3.1.3.48</ecNumber>
    </recommendedName>
</protein>
<dbReference type="CDD" id="cd00047">
    <property type="entry name" value="PTPc"/>
    <property type="match status" value="2"/>
</dbReference>
<dbReference type="InterPro" id="IPR003595">
    <property type="entry name" value="Tyr_Pase_cat"/>
</dbReference>
<dbReference type="GO" id="GO:0004725">
    <property type="term" value="F:protein tyrosine phosphatase activity"/>
    <property type="evidence" value="ECO:0007669"/>
    <property type="project" value="UniProtKB-EC"/>
</dbReference>
<dbReference type="Gene3D" id="3.90.190.10">
    <property type="entry name" value="Protein tyrosine phosphatase superfamily"/>
    <property type="match status" value="2"/>
</dbReference>
<comment type="catalytic activity">
    <reaction evidence="4">
        <text>O-phospho-L-tyrosyl-[protein] + H2O = L-tyrosyl-[protein] + phosphate</text>
        <dbReference type="Rhea" id="RHEA:10684"/>
        <dbReference type="Rhea" id="RHEA-COMP:10136"/>
        <dbReference type="Rhea" id="RHEA-COMP:20101"/>
        <dbReference type="ChEBI" id="CHEBI:15377"/>
        <dbReference type="ChEBI" id="CHEBI:43474"/>
        <dbReference type="ChEBI" id="CHEBI:46858"/>
        <dbReference type="ChEBI" id="CHEBI:61978"/>
        <dbReference type="EC" id="3.1.3.48"/>
    </reaction>
</comment>
<evidence type="ECO:0000256" key="1">
    <source>
        <dbReference type="ARBA" id="ARBA00013064"/>
    </source>
</evidence>
<evidence type="ECO:0000259" key="6">
    <source>
        <dbReference type="PROSITE" id="PS50055"/>
    </source>
</evidence>
<evidence type="ECO:0000256" key="4">
    <source>
        <dbReference type="ARBA" id="ARBA00051722"/>
    </source>
</evidence>
<sequence length="894" mass="102808">MWTKRYMNDDSTQMLIFLITFLFFINITNGISENTTNITSYENSLSIEKLLNRQYDNRQIKLNQTTSDRPWKKSNSIETLKKIMASYRQRLPPNSRTLASANITTITSTLQMTTTTTTTIELPLTSAFLVRVKSKILPADLTTESPTTYVNTDETSTDFLETIPTSTESTLLLYSSSTLKINTSSNATIFAIILACSFSGFLLLAFVFTFLLRRRISIAYFKLPCIHSSSAAKDSRDNTPLSHSPIHGKFTIPEEFPVEQLYDIYIQKHSLDDLAFAIEFKSIPSFDELPCTAATRSIVSSKNRFLNILPIDATRVILSLLNDDPATDYINGNYISGYKTPNKFIATQGPKPDTCEDVWRMIWELKIKSVVMLTNVIEGASRMTKCHQYWPELGQTITYGSYCITCVDVISIGDYDKRYFQLNKMHKNDELPSPSSSIDPIDDALSLSTISSMNDDHQSHLVIQYHYKQWKDMDVPTDSHTLLHLINEVNELTSPEQYPIVVHCTAGVGRTGTYIAIDAMIDKIKQEGKIDIYDFVLQMRRERNLMVQTVRQYVFIYRSLLEYCLYGNTRIEANKFRSVYSSLKKPKQNLLVSEYNKLSLLPVENVSQRDAYFADNIDRNRHPQIVPYDRNRVCLSRILGHPYINASFVEGYSYHCSFIITQDPLSETIHEFWRMFIEHDSNCIVQLHTMAESSPKCPLYYPNDYDTTMKIGSTTLLKLIQKELLHEKMITREFCLTDTREALSKTIYHFEYLPPISTNDEFENGQCFPSILTNSLFDFIGYINKRQHTTNHDRYITVHCGNGGPSCAIFCMCVMLLDQLKNEHAVDIFQRVRALQRQRAAMITSFAQYEYFYEMILKFLEESFDLAAAKSSPSLNNSVYDNNMIDQDDTHDRL</sequence>
<dbReference type="SMART" id="SM00194">
    <property type="entry name" value="PTPc"/>
    <property type="match status" value="2"/>
</dbReference>
<keyword evidence="5" id="KW-0812">Transmembrane</keyword>
<dbReference type="PROSITE" id="PS00383">
    <property type="entry name" value="TYR_PHOSPHATASE_1"/>
    <property type="match status" value="1"/>
</dbReference>
<reference evidence="8" key="1">
    <citation type="submission" date="2021-02" db="EMBL/GenBank/DDBJ databases">
        <authorList>
            <person name="Nowell W R."/>
        </authorList>
    </citation>
    <scope>NUCLEOTIDE SEQUENCE</scope>
</reference>
<dbReference type="InterPro" id="IPR000242">
    <property type="entry name" value="PTP_cat"/>
</dbReference>
<dbReference type="EC" id="3.1.3.48" evidence="1"/>
<evidence type="ECO:0000313" key="8">
    <source>
        <dbReference type="EMBL" id="CAF3380796.1"/>
    </source>
</evidence>
<evidence type="ECO:0000313" key="9">
    <source>
        <dbReference type="Proteomes" id="UP000663869"/>
    </source>
</evidence>
<dbReference type="InterPro" id="IPR016130">
    <property type="entry name" value="Tyr_Pase_AS"/>
</dbReference>
<dbReference type="EMBL" id="CAJNYU010000670">
    <property type="protein sequence ID" value="CAF3380796.1"/>
    <property type="molecule type" value="Genomic_DNA"/>
</dbReference>
<keyword evidence="5" id="KW-1133">Transmembrane helix</keyword>
<keyword evidence="5" id="KW-0472">Membrane</keyword>
<dbReference type="PANTHER" id="PTHR19134:SF555">
    <property type="entry name" value="RECEPTOR-TYPE TYROSINE-PROTEIN PHOSPHATASE DELTA-LIKE ISOFORM X1"/>
    <property type="match status" value="1"/>
</dbReference>
<organism evidence="8 9">
    <name type="scientific">Rotaria socialis</name>
    <dbReference type="NCBI Taxonomy" id="392032"/>
    <lineage>
        <taxon>Eukaryota</taxon>
        <taxon>Metazoa</taxon>
        <taxon>Spiralia</taxon>
        <taxon>Gnathifera</taxon>
        <taxon>Rotifera</taxon>
        <taxon>Eurotatoria</taxon>
        <taxon>Bdelloidea</taxon>
        <taxon>Philodinida</taxon>
        <taxon>Philodinidae</taxon>
        <taxon>Rotaria</taxon>
    </lineage>
</organism>
<dbReference type="InterPro" id="IPR029021">
    <property type="entry name" value="Prot-tyrosine_phosphatase-like"/>
</dbReference>
<dbReference type="InterPro" id="IPR050348">
    <property type="entry name" value="Protein-Tyr_Phosphatase"/>
</dbReference>
<feature type="domain" description="Tyrosine specific protein phosphatases" evidence="7">
    <location>
        <begin position="480"/>
        <end position="554"/>
    </location>
</feature>
<feature type="transmembrane region" description="Helical" evidence="5">
    <location>
        <begin position="189"/>
        <end position="212"/>
    </location>
</feature>
<dbReference type="PANTHER" id="PTHR19134">
    <property type="entry name" value="RECEPTOR-TYPE TYROSINE-PROTEIN PHOSPHATASE"/>
    <property type="match status" value="1"/>
</dbReference>
<evidence type="ECO:0000256" key="2">
    <source>
        <dbReference type="ARBA" id="ARBA00022801"/>
    </source>
</evidence>
<dbReference type="PROSITE" id="PS50056">
    <property type="entry name" value="TYR_PHOSPHATASE_2"/>
    <property type="match status" value="2"/>
</dbReference>